<keyword evidence="2" id="KW-0732">Signal</keyword>
<evidence type="ECO:0000256" key="1">
    <source>
        <dbReference type="SAM" id="MobiDB-lite"/>
    </source>
</evidence>
<feature type="compositionally biased region" description="Low complexity" evidence="1">
    <location>
        <begin position="25"/>
        <end position="66"/>
    </location>
</feature>
<accession>A0ABW0NTD8</accession>
<gene>
    <name evidence="3" type="ORF">ACFPJ4_13980</name>
</gene>
<dbReference type="RefSeq" id="WP_386741065.1">
    <property type="nucleotide sequence ID" value="NZ_JBHSMG010000004.1"/>
</dbReference>
<dbReference type="InterPro" id="IPR013783">
    <property type="entry name" value="Ig-like_fold"/>
</dbReference>
<keyword evidence="4" id="KW-1185">Reference proteome</keyword>
<feature type="signal peptide" evidence="2">
    <location>
        <begin position="1"/>
        <end position="23"/>
    </location>
</feature>
<dbReference type="PROSITE" id="PS51257">
    <property type="entry name" value="PROKAR_LIPOPROTEIN"/>
    <property type="match status" value="1"/>
</dbReference>
<evidence type="ECO:0000313" key="4">
    <source>
        <dbReference type="Proteomes" id="UP001596039"/>
    </source>
</evidence>
<dbReference type="EMBL" id="JBHSMG010000004">
    <property type="protein sequence ID" value="MFC5503352.1"/>
    <property type="molecule type" value="Genomic_DNA"/>
</dbReference>
<proteinExistence type="predicted"/>
<feature type="region of interest" description="Disordered" evidence="1">
    <location>
        <begin position="25"/>
        <end position="82"/>
    </location>
</feature>
<feature type="chain" id="PRO_5046596145" description="Fibronectin type III domain-containing protein" evidence="2">
    <location>
        <begin position="24"/>
        <end position="171"/>
    </location>
</feature>
<organism evidence="3 4">
    <name type="scientific">Lysinimonas soli</name>
    <dbReference type="NCBI Taxonomy" id="1074233"/>
    <lineage>
        <taxon>Bacteria</taxon>
        <taxon>Bacillati</taxon>
        <taxon>Actinomycetota</taxon>
        <taxon>Actinomycetes</taxon>
        <taxon>Micrococcales</taxon>
        <taxon>Microbacteriaceae</taxon>
        <taxon>Lysinimonas</taxon>
    </lineage>
</organism>
<protein>
    <recommendedName>
        <fullName evidence="5">Fibronectin type III domain-containing protein</fullName>
    </recommendedName>
</protein>
<dbReference type="Gene3D" id="2.60.40.10">
    <property type="entry name" value="Immunoglobulins"/>
    <property type="match status" value="1"/>
</dbReference>
<name>A0ABW0NTD8_9MICO</name>
<evidence type="ECO:0000256" key="2">
    <source>
        <dbReference type="SAM" id="SignalP"/>
    </source>
</evidence>
<evidence type="ECO:0008006" key="5">
    <source>
        <dbReference type="Google" id="ProtNLM"/>
    </source>
</evidence>
<dbReference type="InterPro" id="IPR036116">
    <property type="entry name" value="FN3_sf"/>
</dbReference>
<dbReference type="SUPFAM" id="SSF49265">
    <property type="entry name" value="Fibronectin type III"/>
    <property type="match status" value="1"/>
</dbReference>
<evidence type="ECO:0000313" key="3">
    <source>
        <dbReference type="EMBL" id="MFC5503352.1"/>
    </source>
</evidence>
<dbReference type="Proteomes" id="UP001596039">
    <property type="component" value="Unassembled WGS sequence"/>
</dbReference>
<comment type="caution">
    <text evidence="3">The sequence shown here is derived from an EMBL/GenBank/DDBJ whole genome shotgun (WGS) entry which is preliminary data.</text>
</comment>
<reference evidence="4" key="1">
    <citation type="journal article" date="2019" name="Int. J. Syst. Evol. Microbiol.">
        <title>The Global Catalogue of Microorganisms (GCM) 10K type strain sequencing project: providing services to taxonomists for standard genome sequencing and annotation.</title>
        <authorList>
            <consortium name="The Broad Institute Genomics Platform"/>
            <consortium name="The Broad Institute Genome Sequencing Center for Infectious Disease"/>
            <person name="Wu L."/>
            <person name="Ma J."/>
        </authorList>
    </citation>
    <scope>NUCLEOTIDE SEQUENCE [LARGE SCALE GENOMIC DNA]</scope>
    <source>
        <strain evidence="4">CGMCC 4.6997</strain>
    </source>
</reference>
<sequence>MSTRRSFVLVAVALALIGMTLTACTNNPQPTPTQSTSGPTTSSATPTPSPSTPASTPTSSNTATAPSNPPPGQVQGLKAETGGGSGEVLLTWTQSSELDVVSYIVYRSLTSGGSFTRIGTMTRQDVTQFPVRPFVDSQANVAYYRVRAVDSAGQRGPLSAEVCGASPGNHC</sequence>